<sequence length="137" mass="16635">MESLFQQEIQKIREHEWSLSYDQDSHTANMINEFGELMDLKTFNFCLEVQKNTFYVRYKTQYGKKDKEPLDEVTKKRFGIKDYQLIQNEANGKSRDVFEVFSDDHDIFTLDSYHVNDKRKFYKDGPIYLNRFEAKRF</sequence>
<accession>A0A9W5TUM9</accession>
<dbReference type="Proteomes" id="UP000621492">
    <property type="component" value="Unassembled WGS sequence"/>
</dbReference>
<dbReference type="AlphaFoldDB" id="A0A9W5TUM9"/>
<name>A0A9W5TUM9_9BACI</name>
<proteinExistence type="predicted"/>
<reference evidence="1" key="2">
    <citation type="submission" date="2020-09" db="EMBL/GenBank/DDBJ databases">
        <authorList>
            <person name="Sun Q."/>
            <person name="Zhou Y."/>
        </authorList>
    </citation>
    <scope>NUCLEOTIDE SEQUENCE</scope>
    <source>
        <strain evidence="1">CGMCC 1.15454</strain>
    </source>
</reference>
<gene>
    <name evidence="1" type="ORF">GCM10011409_06380</name>
</gene>
<dbReference type="EMBL" id="BMJD01000002">
    <property type="protein sequence ID" value="GGB31725.1"/>
    <property type="molecule type" value="Genomic_DNA"/>
</dbReference>
<dbReference type="RefSeq" id="WP_088050365.1">
    <property type="nucleotide sequence ID" value="NZ_BMJD01000002.1"/>
</dbReference>
<keyword evidence="2" id="KW-1185">Reference proteome</keyword>
<reference evidence="1" key="1">
    <citation type="journal article" date="2014" name="Int. J. Syst. Evol. Microbiol.">
        <title>Complete genome sequence of Corynebacterium casei LMG S-19264T (=DSM 44701T), isolated from a smear-ripened cheese.</title>
        <authorList>
            <consortium name="US DOE Joint Genome Institute (JGI-PGF)"/>
            <person name="Walter F."/>
            <person name="Albersmeier A."/>
            <person name="Kalinowski J."/>
            <person name="Ruckert C."/>
        </authorList>
    </citation>
    <scope>NUCLEOTIDE SEQUENCE</scope>
    <source>
        <strain evidence="1">CGMCC 1.15454</strain>
    </source>
</reference>
<organism evidence="1 2">
    <name type="scientific">Lentibacillus populi</name>
    <dbReference type="NCBI Taxonomy" id="1827502"/>
    <lineage>
        <taxon>Bacteria</taxon>
        <taxon>Bacillati</taxon>
        <taxon>Bacillota</taxon>
        <taxon>Bacilli</taxon>
        <taxon>Bacillales</taxon>
        <taxon>Bacillaceae</taxon>
        <taxon>Lentibacillus</taxon>
    </lineage>
</organism>
<protein>
    <submittedName>
        <fullName evidence="1">Uncharacterized protein</fullName>
    </submittedName>
</protein>
<evidence type="ECO:0000313" key="2">
    <source>
        <dbReference type="Proteomes" id="UP000621492"/>
    </source>
</evidence>
<evidence type="ECO:0000313" key="1">
    <source>
        <dbReference type="EMBL" id="GGB31725.1"/>
    </source>
</evidence>
<comment type="caution">
    <text evidence="1">The sequence shown here is derived from an EMBL/GenBank/DDBJ whole genome shotgun (WGS) entry which is preliminary data.</text>
</comment>